<dbReference type="PANTHER" id="PTHR13878">
    <property type="entry name" value="GULONOLACTONE OXIDASE"/>
    <property type="match status" value="1"/>
</dbReference>
<evidence type="ECO:0000313" key="6">
    <source>
        <dbReference type="Proteomes" id="UP000324241"/>
    </source>
</evidence>
<dbReference type="InterPro" id="IPR036318">
    <property type="entry name" value="FAD-bd_PCMH-like_sf"/>
</dbReference>
<dbReference type="AlphaFoldDB" id="A0A5M9NCR9"/>
<dbReference type="Pfam" id="PF08031">
    <property type="entry name" value="BBE"/>
    <property type="match status" value="1"/>
</dbReference>
<dbReference type="VEuPathDB" id="FungiDB:EYZ11_006461"/>
<dbReference type="PROSITE" id="PS51387">
    <property type="entry name" value="FAD_PCMH"/>
    <property type="match status" value="1"/>
</dbReference>
<evidence type="ECO:0000313" key="5">
    <source>
        <dbReference type="EMBL" id="KAA8652367.1"/>
    </source>
</evidence>
<dbReference type="RefSeq" id="XP_033431728.1">
    <property type="nucleotide sequence ID" value="XM_033565971.1"/>
</dbReference>
<dbReference type="GeneID" id="54323973"/>
<proteinExistence type="inferred from homology"/>
<reference evidence="5 6" key="1">
    <citation type="submission" date="2019-08" db="EMBL/GenBank/DDBJ databases">
        <title>The genome sequence of a newly discovered highly antifungal drug resistant Aspergillus species, Aspergillus tanneri NIH 1004.</title>
        <authorList>
            <person name="Mounaud S."/>
            <person name="Singh I."/>
            <person name="Joardar V."/>
            <person name="Pakala S."/>
            <person name="Pakala S."/>
            <person name="Venepally P."/>
            <person name="Chung J.K."/>
            <person name="Losada L."/>
            <person name="Nierman W.C."/>
        </authorList>
    </citation>
    <scope>NUCLEOTIDE SEQUENCE [LARGE SCALE GENOMIC DNA]</scope>
    <source>
        <strain evidence="5 6">NIH1004</strain>
    </source>
</reference>
<evidence type="ECO:0000256" key="3">
    <source>
        <dbReference type="SAM" id="SignalP"/>
    </source>
</evidence>
<sequence>MRLFLTAILPTAVTAKLQCHCQPSDPCWPSLAAWNRLNTSVDGNLQKLRPIAAICHDPDYNESACRYLQSQSSNSSYLSNQPSALQWENWSAWPTHDEECYLETPRQTPCSQGRISPYAVIAQSAAHVQAAVRFAAQHNIKITIRNTGHSFMGRSSAPNSLQINVHNLDNIQIQDSFVPQVPEDIDPPSGIPAATVAAGVQMHSAYTALNAKGVTIPGGSSSTVGVVGGFLQGGGHGILGYKAGMASDNAIEFTVVTANGSIITANAHQHQDLFWALRGGGGGTWGVILNATIRTYPDYPVTVAVIEYNTTSPDPRFWAGVEACHRHVVGINEQGATGYYYITPYASVSSSASNSTIASFRLYLYFVGQKDAQVVQRTISDMLGDIRNATAVPLAVKVIPVPSITGLLLYTFSGADSDGALVLLGSRLLSRSFFAQPHPAAARLSHTLSQLRLEQDEYIMGNIVAGGQATKNRNRTSSALNPAWRDTAIHLLFTRLLSASDSLANQQTVSRKLTLEDMPLLESLEPGPMAAYCNEANAYQPGFQSAFWGKNYKRLLEIKQLVDPDNLFVSRLGVGSEMWDENGICPI</sequence>
<organism evidence="5 6">
    <name type="scientific">Aspergillus tanneri</name>
    <dbReference type="NCBI Taxonomy" id="1220188"/>
    <lineage>
        <taxon>Eukaryota</taxon>
        <taxon>Fungi</taxon>
        <taxon>Dikarya</taxon>
        <taxon>Ascomycota</taxon>
        <taxon>Pezizomycotina</taxon>
        <taxon>Eurotiomycetes</taxon>
        <taxon>Eurotiomycetidae</taxon>
        <taxon>Eurotiales</taxon>
        <taxon>Aspergillaceae</taxon>
        <taxon>Aspergillus</taxon>
        <taxon>Aspergillus subgen. Circumdati</taxon>
    </lineage>
</organism>
<comment type="caution">
    <text evidence="5">The sequence shown here is derived from an EMBL/GenBank/DDBJ whole genome shotgun (WGS) entry which is preliminary data.</text>
</comment>
<comment type="similarity">
    <text evidence="1">Belongs to the oxygen-dependent FAD-linked oxidoreductase family.</text>
</comment>
<dbReference type="Pfam" id="PF01565">
    <property type="entry name" value="FAD_binding_4"/>
    <property type="match status" value="1"/>
</dbReference>
<dbReference type="GO" id="GO:0016491">
    <property type="term" value="F:oxidoreductase activity"/>
    <property type="evidence" value="ECO:0007669"/>
    <property type="project" value="UniProtKB-KW"/>
</dbReference>
<dbReference type="InterPro" id="IPR016166">
    <property type="entry name" value="FAD-bd_PCMH"/>
</dbReference>
<feature type="chain" id="PRO_5024457901" description="FAD-binding PCMH-type domain-containing protein" evidence="3">
    <location>
        <begin position="16"/>
        <end position="587"/>
    </location>
</feature>
<dbReference type="Gene3D" id="3.30.465.10">
    <property type="match status" value="2"/>
</dbReference>
<dbReference type="InterPro" id="IPR006094">
    <property type="entry name" value="Oxid_FAD_bind_N"/>
</dbReference>
<evidence type="ECO:0000259" key="4">
    <source>
        <dbReference type="PROSITE" id="PS51387"/>
    </source>
</evidence>
<keyword evidence="2" id="KW-0560">Oxidoreductase</keyword>
<dbReference type="Proteomes" id="UP000324241">
    <property type="component" value="Unassembled WGS sequence"/>
</dbReference>
<gene>
    <name evidence="5" type="ORF">ATNIH1004_001271</name>
</gene>
<feature type="signal peptide" evidence="3">
    <location>
        <begin position="1"/>
        <end position="15"/>
    </location>
</feature>
<dbReference type="InterPro" id="IPR050432">
    <property type="entry name" value="FAD-linked_Oxidoreductases_BP"/>
</dbReference>
<evidence type="ECO:0000256" key="1">
    <source>
        <dbReference type="ARBA" id="ARBA00005466"/>
    </source>
</evidence>
<dbReference type="InterPro" id="IPR016169">
    <property type="entry name" value="FAD-bd_PCMH_sub2"/>
</dbReference>
<dbReference type="GO" id="GO:0071949">
    <property type="term" value="F:FAD binding"/>
    <property type="evidence" value="ECO:0007669"/>
    <property type="project" value="InterPro"/>
</dbReference>
<dbReference type="OrthoDB" id="9983560at2759"/>
<dbReference type="EMBL" id="QUQM01000002">
    <property type="protein sequence ID" value="KAA8652367.1"/>
    <property type="molecule type" value="Genomic_DNA"/>
</dbReference>
<accession>A0A5M9NCR9</accession>
<name>A0A5M9NCR9_9EURO</name>
<dbReference type="PANTHER" id="PTHR13878:SF155">
    <property type="entry name" value="ALCOHOL OXIDASE, PUTATIVE (AFU_ORTHOLOGUE AFUA_4G00430)-RELATED"/>
    <property type="match status" value="1"/>
</dbReference>
<dbReference type="InterPro" id="IPR012951">
    <property type="entry name" value="BBE"/>
</dbReference>
<protein>
    <recommendedName>
        <fullName evidence="4">FAD-binding PCMH-type domain-containing protein</fullName>
    </recommendedName>
</protein>
<dbReference type="SUPFAM" id="SSF56176">
    <property type="entry name" value="FAD-binding/transporter-associated domain-like"/>
    <property type="match status" value="1"/>
</dbReference>
<evidence type="ECO:0000256" key="2">
    <source>
        <dbReference type="ARBA" id="ARBA00023002"/>
    </source>
</evidence>
<keyword evidence="3" id="KW-0732">Signal</keyword>
<feature type="domain" description="FAD-binding PCMH-type" evidence="4">
    <location>
        <begin position="111"/>
        <end position="298"/>
    </location>
</feature>